<dbReference type="InterPro" id="IPR001296">
    <property type="entry name" value="Glyco_trans_1"/>
</dbReference>
<dbReference type="RefSeq" id="WP_347438165.1">
    <property type="nucleotide sequence ID" value="NZ_CP089291.1"/>
</dbReference>
<proteinExistence type="predicted"/>
<dbReference type="SUPFAM" id="SSF53756">
    <property type="entry name" value="UDP-Glycosyltransferase/glycogen phosphorylase"/>
    <property type="match status" value="1"/>
</dbReference>
<dbReference type="InterPro" id="IPR050194">
    <property type="entry name" value="Glycosyltransferase_grp1"/>
</dbReference>
<evidence type="ECO:0000313" key="3">
    <source>
        <dbReference type="Proteomes" id="UP000830167"/>
    </source>
</evidence>
<accession>A0ABY4CQJ1</accession>
<gene>
    <name evidence="2" type="ORF">LSG31_04255</name>
</gene>
<sequence length="375" mass="42325">MKILIVLNYYWPYTSGLTEAARCIAEELAVDNEVTVLTSKHLPNLTNEEYLNGVRVIRTDILFRFNKGYISPSFISTFNKLKKDKDIINLHLPMAEAGILSFFSENKNLIITYQCDVYLPKGIMNKMITKFMDITSNISFRRAYKVIISSEDYANSSRVLPECEEKWIEIPPTSPMYKKLIEKNKQKIKPNKNIRIGFCGRIVEEKGIDVLLRAAPIIKSHIPNVEFVIAGDYKSVAGGSVYEILKETIGWDGSYVSFLGKLTDDEMLRFYSSLDILALPSINSLEAFGMVQVEAMLSGVPVVTSNLPGVRSIVQKSQMGVIVAPGDVDDLVKGIKEIILKKEKYIKEKETINKFFGTKASVSKYLDLFQSIIIN</sequence>
<protein>
    <submittedName>
        <fullName evidence="2">Glycosyltransferase family 4 protein</fullName>
    </submittedName>
</protein>
<evidence type="ECO:0000313" key="2">
    <source>
        <dbReference type="EMBL" id="UOF91473.1"/>
    </source>
</evidence>
<dbReference type="Pfam" id="PF00534">
    <property type="entry name" value="Glycos_transf_1"/>
    <property type="match status" value="1"/>
</dbReference>
<organism evidence="2 3">
    <name type="scientific">Fodinisporobacter ferrooxydans</name>
    <dbReference type="NCBI Taxonomy" id="2901836"/>
    <lineage>
        <taxon>Bacteria</taxon>
        <taxon>Bacillati</taxon>
        <taxon>Bacillota</taxon>
        <taxon>Bacilli</taxon>
        <taxon>Bacillales</taxon>
        <taxon>Alicyclobacillaceae</taxon>
        <taxon>Fodinisporobacter</taxon>
    </lineage>
</organism>
<evidence type="ECO:0000259" key="1">
    <source>
        <dbReference type="Pfam" id="PF00534"/>
    </source>
</evidence>
<dbReference type="Gene3D" id="3.40.50.2000">
    <property type="entry name" value="Glycogen Phosphorylase B"/>
    <property type="match status" value="2"/>
</dbReference>
<dbReference type="Proteomes" id="UP000830167">
    <property type="component" value="Chromosome"/>
</dbReference>
<name>A0ABY4CQJ1_9BACL</name>
<feature type="domain" description="Glycosyl transferase family 1" evidence="1">
    <location>
        <begin position="183"/>
        <end position="345"/>
    </location>
</feature>
<keyword evidence="3" id="KW-1185">Reference proteome</keyword>
<dbReference type="EMBL" id="CP089291">
    <property type="protein sequence ID" value="UOF91473.1"/>
    <property type="molecule type" value="Genomic_DNA"/>
</dbReference>
<dbReference type="PANTHER" id="PTHR45947">
    <property type="entry name" value="SULFOQUINOVOSYL TRANSFERASE SQD2"/>
    <property type="match status" value="1"/>
</dbReference>
<dbReference type="PANTHER" id="PTHR45947:SF3">
    <property type="entry name" value="SULFOQUINOVOSYL TRANSFERASE SQD2"/>
    <property type="match status" value="1"/>
</dbReference>
<reference evidence="2" key="1">
    <citation type="submission" date="2021-12" db="EMBL/GenBank/DDBJ databases">
        <title>Alicyclobacillaceae gen. nov., sp. nov., isolated from chalcocite enrichment system.</title>
        <authorList>
            <person name="Jiang Z."/>
        </authorList>
    </citation>
    <scope>NUCLEOTIDE SEQUENCE</scope>
    <source>
        <strain evidence="2">MYW30-H2</strain>
    </source>
</reference>
<dbReference type="CDD" id="cd03801">
    <property type="entry name" value="GT4_PimA-like"/>
    <property type="match status" value="1"/>
</dbReference>